<dbReference type="AlphaFoldDB" id="A0A4Z0R1N0"/>
<accession>A0A4Z0R1N0</accession>
<keyword evidence="1" id="KW-1133">Transmembrane helix</keyword>
<organism evidence="2 3">
    <name type="scientific">Desulfosporosinus fructosivorans</name>
    <dbReference type="NCBI Taxonomy" id="2018669"/>
    <lineage>
        <taxon>Bacteria</taxon>
        <taxon>Bacillati</taxon>
        <taxon>Bacillota</taxon>
        <taxon>Clostridia</taxon>
        <taxon>Eubacteriales</taxon>
        <taxon>Desulfitobacteriaceae</taxon>
        <taxon>Desulfosporosinus</taxon>
    </lineage>
</organism>
<feature type="transmembrane region" description="Helical" evidence="1">
    <location>
        <begin position="129"/>
        <end position="150"/>
    </location>
</feature>
<feature type="transmembrane region" description="Helical" evidence="1">
    <location>
        <begin position="218"/>
        <end position="240"/>
    </location>
</feature>
<comment type="caution">
    <text evidence="2">The sequence shown here is derived from an EMBL/GenBank/DDBJ whole genome shotgun (WGS) entry which is preliminary data.</text>
</comment>
<evidence type="ECO:0000313" key="3">
    <source>
        <dbReference type="Proteomes" id="UP000298460"/>
    </source>
</evidence>
<protein>
    <submittedName>
        <fullName evidence="2">Uncharacterized protein</fullName>
    </submittedName>
</protein>
<feature type="transmembrane region" description="Helical" evidence="1">
    <location>
        <begin position="182"/>
        <end position="206"/>
    </location>
</feature>
<sequence>MNEAGKRLLLVMVLGMLMISILPANALANSAEPPSLVILINNPPDDLSIVLVSNESQPEAIVRRVAWEGYYVFYSRDIQVGGKYTFKVTTNGESFECTLGAPLQRYNNVVTLNVSNQELTPGKYPFRSVLLVSIRLLLTLILEGIIFWLFRFRQTRSWLIFLAINLVTQGILNVLLNSGGSLMPSYLIFSLLVGEIFVFAAEMIAFPIYIKEHKKSRILIYAFIANLISLIAGGYIISVLPV</sequence>
<dbReference type="EMBL" id="SPQQ01000008">
    <property type="protein sequence ID" value="TGE36285.1"/>
    <property type="molecule type" value="Genomic_DNA"/>
</dbReference>
<evidence type="ECO:0000256" key="1">
    <source>
        <dbReference type="SAM" id="Phobius"/>
    </source>
</evidence>
<keyword evidence="3" id="KW-1185">Reference proteome</keyword>
<keyword evidence="1" id="KW-0472">Membrane</keyword>
<keyword evidence="1" id="KW-0812">Transmembrane</keyword>
<dbReference type="Proteomes" id="UP000298460">
    <property type="component" value="Unassembled WGS sequence"/>
</dbReference>
<dbReference type="RefSeq" id="WP_135550068.1">
    <property type="nucleotide sequence ID" value="NZ_SPQQ01000008.1"/>
</dbReference>
<dbReference type="OrthoDB" id="1952838at2"/>
<evidence type="ECO:0000313" key="2">
    <source>
        <dbReference type="EMBL" id="TGE36285.1"/>
    </source>
</evidence>
<reference evidence="2 3" key="1">
    <citation type="submission" date="2019-03" db="EMBL/GenBank/DDBJ databases">
        <title>Draft Genome Sequence of Desulfosporosinus fructosivorans Strain 63.6F, Isolated from Marine Sediment in the Baltic Sea.</title>
        <authorList>
            <person name="Hausmann B."/>
            <person name="Vandieken V."/>
            <person name="Pjevac P."/>
            <person name="Schreck K."/>
            <person name="Herbold C.W."/>
            <person name="Loy A."/>
        </authorList>
    </citation>
    <scope>NUCLEOTIDE SEQUENCE [LARGE SCALE GENOMIC DNA]</scope>
    <source>
        <strain evidence="2 3">63.6F</strain>
    </source>
</reference>
<feature type="transmembrane region" description="Helical" evidence="1">
    <location>
        <begin position="157"/>
        <end position="176"/>
    </location>
</feature>
<proteinExistence type="predicted"/>
<gene>
    <name evidence="2" type="ORF">E4K67_20310</name>
</gene>
<name>A0A4Z0R1N0_9FIRM</name>